<dbReference type="Gene3D" id="2.60.270.50">
    <property type="match status" value="1"/>
</dbReference>
<name>A0A1V6V7R7_9EURO</name>
<organism evidence="2 3">
    <name type="scientific">Penicillium coprophilum</name>
    <dbReference type="NCBI Taxonomy" id="36646"/>
    <lineage>
        <taxon>Eukaryota</taxon>
        <taxon>Fungi</taxon>
        <taxon>Dikarya</taxon>
        <taxon>Ascomycota</taxon>
        <taxon>Pezizomycotina</taxon>
        <taxon>Eurotiomycetes</taxon>
        <taxon>Eurotiomycetidae</taxon>
        <taxon>Eurotiales</taxon>
        <taxon>Aspergillaceae</taxon>
        <taxon>Penicillium</taxon>
    </lineage>
</organism>
<dbReference type="Pfam" id="PF06355">
    <property type="entry name" value="Aegerolysin"/>
    <property type="match status" value="1"/>
</dbReference>
<dbReference type="EMBL" id="MDDG01000001">
    <property type="protein sequence ID" value="OQE46744.1"/>
    <property type="molecule type" value="Genomic_DNA"/>
</dbReference>
<evidence type="ECO:0000313" key="3">
    <source>
        <dbReference type="Proteomes" id="UP000191500"/>
    </source>
</evidence>
<comment type="caution">
    <text evidence="2">The sequence shown here is derived from an EMBL/GenBank/DDBJ whole genome shotgun (WGS) entry which is preliminary data.</text>
</comment>
<dbReference type="PIRSF" id="PIRSF007951">
    <property type="entry name" value="Hemolysin, aegerolysin type"/>
    <property type="match status" value="1"/>
</dbReference>
<reference evidence="3" key="1">
    <citation type="journal article" date="2017" name="Nat. Microbiol.">
        <title>Global analysis of biosynthetic gene clusters reveals vast potential of secondary metabolite production in Penicillium species.</title>
        <authorList>
            <person name="Nielsen J.C."/>
            <person name="Grijseels S."/>
            <person name="Prigent S."/>
            <person name="Ji B."/>
            <person name="Dainat J."/>
            <person name="Nielsen K.F."/>
            <person name="Frisvad J.C."/>
            <person name="Workman M."/>
            <person name="Nielsen J."/>
        </authorList>
    </citation>
    <scope>NUCLEOTIDE SEQUENCE [LARGE SCALE GENOMIC DNA]</scope>
    <source>
        <strain evidence="3">IBT 31321</strain>
    </source>
</reference>
<comment type="similarity">
    <text evidence="1">Belongs to the aegerolysin family.</text>
</comment>
<dbReference type="AlphaFoldDB" id="A0A1V6V7R7"/>
<accession>A0A1V6V7R7</accession>
<dbReference type="InterPro" id="IPR009413">
    <property type="entry name" value="Aegerolysin-typ"/>
</dbReference>
<dbReference type="Proteomes" id="UP000191500">
    <property type="component" value="Unassembled WGS sequence"/>
</dbReference>
<keyword evidence="3" id="KW-1185">Reference proteome</keyword>
<dbReference type="STRING" id="36646.A0A1V6V7R7"/>
<protein>
    <submittedName>
        <fullName evidence="2">Uncharacterized protein</fullName>
    </submittedName>
</protein>
<evidence type="ECO:0000256" key="1">
    <source>
        <dbReference type="ARBA" id="ARBA00010795"/>
    </source>
</evidence>
<sequence length="140" mass="15553">MYQFDGIIKIRNDTGVSIFTARPNLQFGKFYNAPNKDNEILPRDMESLEIKDNEHLLIHTCGRDQELAGTTGTIDLDDIDDQYIATLYWNVPFGSKTNTFSVSGPGRRSQYIVAADGYNRSGTGLGTADVEVTKKPTTRG</sequence>
<gene>
    <name evidence="2" type="ORF">PENCOP_c001G09012</name>
</gene>
<evidence type="ECO:0000313" key="2">
    <source>
        <dbReference type="EMBL" id="OQE46744.1"/>
    </source>
</evidence>
<dbReference type="GO" id="GO:0019836">
    <property type="term" value="P:symbiont-mediated hemolysis of host erythrocyte"/>
    <property type="evidence" value="ECO:0007669"/>
    <property type="project" value="InterPro"/>
</dbReference>
<proteinExistence type="inferred from homology"/>